<keyword evidence="3" id="KW-1185">Reference proteome</keyword>
<dbReference type="SUPFAM" id="SSF55874">
    <property type="entry name" value="ATPase domain of HSP90 chaperone/DNA topoisomerase II/histidine kinase"/>
    <property type="match status" value="1"/>
</dbReference>
<evidence type="ECO:0000313" key="2">
    <source>
        <dbReference type="EMBL" id="RUL81412.1"/>
    </source>
</evidence>
<dbReference type="Proteomes" id="UP000280296">
    <property type="component" value="Unassembled WGS sequence"/>
</dbReference>
<dbReference type="GO" id="GO:0005694">
    <property type="term" value="C:chromosome"/>
    <property type="evidence" value="ECO:0007669"/>
    <property type="project" value="InterPro"/>
</dbReference>
<accession>A0A432MC69</accession>
<organism evidence="2 3">
    <name type="scientific">Tautonia sociabilis</name>
    <dbReference type="NCBI Taxonomy" id="2080755"/>
    <lineage>
        <taxon>Bacteria</taxon>
        <taxon>Pseudomonadati</taxon>
        <taxon>Planctomycetota</taxon>
        <taxon>Planctomycetia</taxon>
        <taxon>Isosphaerales</taxon>
        <taxon>Isosphaeraceae</taxon>
        <taxon>Tautonia</taxon>
    </lineage>
</organism>
<reference evidence="2 3" key="1">
    <citation type="submission" date="2018-12" db="EMBL/GenBank/DDBJ databases">
        <authorList>
            <person name="Toschakov S.V."/>
        </authorList>
    </citation>
    <scope>NUCLEOTIDE SEQUENCE [LARGE SCALE GENOMIC DNA]</scope>
    <source>
        <strain evidence="2 3">GM2012</strain>
    </source>
</reference>
<dbReference type="OrthoDB" id="9773246at2"/>
<dbReference type="Gene3D" id="3.30.565.10">
    <property type="entry name" value="Histidine kinase-like ATPase, C-terminal domain"/>
    <property type="match status" value="1"/>
</dbReference>
<evidence type="ECO:0000259" key="1">
    <source>
        <dbReference type="Pfam" id="PF21180"/>
    </source>
</evidence>
<dbReference type="RefSeq" id="WP_126728214.1">
    <property type="nucleotide sequence ID" value="NZ_RYZH01000095.1"/>
</dbReference>
<feature type="domain" description="Topoisomerase 6 subunit A/Spo11 TOPRIM" evidence="1">
    <location>
        <begin position="509"/>
        <end position="621"/>
    </location>
</feature>
<dbReference type="InterPro" id="IPR036078">
    <property type="entry name" value="Spo11/TopoVI_A_sf"/>
</dbReference>
<dbReference type="GO" id="GO:0003677">
    <property type="term" value="F:DNA binding"/>
    <property type="evidence" value="ECO:0007669"/>
    <property type="project" value="InterPro"/>
</dbReference>
<dbReference type="Pfam" id="PF21180">
    <property type="entry name" value="TOP6A-Spo11_Toprim"/>
    <property type="match status" value="1"/>
</dbReference>
<comment type="caution">
    <text evidence="2">The sequence shown here is derived from an EMBL/GenBank/DDBJ whole genome shotgun (WGS) entry which is preliminary data.</text>
</comment>
<reference evidence="2 3" key="2">
    <citation type="submission" date="2019-01" db="EMBL/GenBank/DDBJ databases">
        <title>Tautonia sociabilis, a novel thermotolerant planctomycete of Isosphaeraceae family, isolated from a 4000 m deep subterranean habitat.</title>
        <authorList>
            <person name="Kovaleva O.L."/>
            <person name="Elcheninov A.G."/>
            <person name="Van Heerden E."/>
            <person name="Toshchakov S.V."/>
            <person name="Novikov A."/>
            <person name="Bonch-Osmolovskaya E.A."/>
            <person name="Kublanov I.V."/>
        </authorList>
    </citation>
    <scope>NUCLEOTIDE SEQUENCE [LARGE SCALE GENOMIC DNA]</scope>
    <source>
        <strain evidence="2 3">GM2012</strain>
    </source>
</reference>
<evidence type="ECO:0000313" key="3">
    <source>
        <dbReference type="Proteomes" id="UP000280296"/>
    </source>
</evidence>
<dbReference type="EMBL" id="RYZH01000095">
    <property type="protein sequence ID" value="RUL81412.1"/>
    <property type="molecule type" value="Genomic_DNA"/>
</dbReference>
<dbReference type="InterPro" id="IPR034136">
    <property type="entry name" value="TOPRIM_Topo6A/Spo11"/>
</dbReference>
<dbReference type="SUPFAM" id="SSF56726">
    <property type="entry name" value="DNA topoisomerase IV, alpha subunit"/>
    <property type="match status" value="1"/>
</dbReference>
<dbReference type="Gene3D" id="3.40.1360.10">
    <property type="match status" value="1"/>
</dbReference>
<name>A0A432MC69_9BACT</name>
<dbReference type="InterPro" id="IPR036890">
    <property type="entry name" value="HATPase_C_sf"/>
</dbReference>
<gene>
    <name evidence="2" type="ORF">TsocGM_25145</name>
</gene>
<proteinExistence type="predicted"/>
<protein>
    <recommendedName>
        <fullName evidence="1">Topoisomerase 6 subunit A/Spo11 TOPRIM domain-containing protein</fullName>
    </recommendedName>
</protein>
<dbReference type="AlphaFoldDB" id="A0A432MC69"/>
<sequence length="758" mass="84541">MSMYQRDDWTLFRTLETLGQKAGVPPWKLAALVAKELTDNALDEKAACRVGLLDGNGFFVEDDGEGIGGTDDEIAELFSISRPLRSSKLLRRPTRGALGNGLRVVTGAVYATGGTLDVATRHRILRLLPQDDGTTRVERVGPYDGPGTRVEVRLGPSVPVTRDSLAWANQAIDLSSGESRYTGETSPHWYNSDSFFELLLAAGGRTVRAVIEDFDGCTGPKASKIAADFKGRAANSLSLHEAESLLRKARGLARVVKPERLGGLGPRIEDWPRSYAKVTGAYLSNATRGTLQAEIPFVVEVYAEVSAMPRFGVSVNRTPVPAELGFYHEKEAQWIFGCGLDMEFKVGRRPLHLWLNVDSRYMPITTDGKSPDFSPMDPEIRAALEKAIKRAKRQVSEETEEKGPTTKDVILDSLEDAISKASGEGTYRFSIRQLFYAVRPYVIENLGTEPEYNYFSKVITEYEGTCGEIEGMYRDPRGVVYHPHTGEEIQLGTIQVERYRRPPYTFNKVLYCEEEGIFPILRETKWPERNDCALMTSKGFASRAARDLLDLLGETVEELYVFCIHDADGPGTMIYQALAEATKARPGRKVRIINLGLGPYEAEEMDLQVESVSREGHRRIPVADYVDEEWAEWLQSHRVELNAMTTPQLLEWLDRKFADYVGKVIPPKDVLSSRLERDVRARLERQLTEEAVREARIPERIEAEFARRDAAFRAVLETIGQQVEAGLAEEPLLHWTGPVGRVADSIVLAALPDAGTTP</sequence>